<feature type="transmembrane region" description="Helical" evidence="1">
    <location>
        <begin position="48"/>
        <end position="65"/>
    </location>
</feature>
<proteinExistence type="predicted"/>
<keyword evidence="1" id="KW-0812">Transmembrane</keyword>
<comment type="caution">
    <text evidence="2">The sequence shown here is derived from an EMBL/GenBank/DDBJ whole genome shotgun (WGS) entry which is preliminary data.</text>
</comment>
<organism evidence="2 3">
    <name type="scientific">Zhenpiania hominis</name>
    <dbReference type="NCBI Taxonomy" id="2763644"/>
    <lineage>
        <taxon>Bacteria</taxon>
        <taxon>Bacillati</taxon>
        <taxon>Bacillota</taxon>
        <taxon>Clostridia</taxon>
        <taxon>Peptostreptococcales</taxon>
        <taxon>Anaerovoracaceae</taxon>
        <taxon>Zhenpiania</taxon>
    </lineage>
</organism>
<keyword evidence="3" id="KW-1185">Reference proteome</keyword>
<protein>
    <submittedName>
        <fullName evidence="2">Uncharacterized protein</fullName>
    </submittedName>
</protein>
<dbReference type="RefSeq" id="WP_187303422.1">
    <property type="nucleotide sequence ID" value="NZ_CBCTON010000013.1"/>
</dbReference>
<gene>
    <name evidence="2" type="ORF">H9L42_10890</name>
</gene>
<keyword evidence="1" id="KW-1133">Transmembrane helix</keyword>
<accession>A0A923NJN4</accession>
<dbReference type="AlphaFoldDB" id="A0A923NJN4"/>
<reference evidence="2" key="1">
    <citation type="submission" date="2020-08" db="EMBL/GenBank/DDBJ databases">
        <title>Genome public.</title>
        <authorList>
            <person name="Liu C."/>
            <person name="Sun Q."/>
        </authorList>
    </citation>
    <scope>NUCLEOTIDE SEQUENCE</scope>
    <source>
        <strain evidence="2">BX12</strain>
    </source>
</reference>
<name>A0A923NJN4_9FIRM</name>
<sequence length="99" mass="11027">MKAKKEDLVSGGIVGFLILCSAVVIFQMSGRYSIVGGNPGAFRQFVFFNWWGILAAAVALFYGLSKTVYTENRLWKYGILILSAMLLIYAVISLLLWII</sequence>
<feature type="transmembrane region" description="Helical" evidence="1">
    <location>
        <begin position="7"/>
        <end position="28"/>
    </location>
</feature>
<evidence type="ECO:0000313" key="2">
    <source>
        <dbReference type="EMBL" id="MBC6680326.1"/>
    </source>
</evidence>
<dbReference type="EMBL" id="JACRYT010000011">
    <property type="protein sequence ID" value="MBC6680326.1"/>
    <property type="molecule type" value="Genomic_DNA"/>
</dbReference>
<dbReference type="Proteomes" id="UP000602647">
    <property type="component" value="Unassembled WGS sequence"/>
</dbReference>
<feature type="transmembrane region" description="Helical" evidence="1">
    <location>
        <begin position="77"/>
        <end position="98"/>
    </location>
</feature>
<keyword evidence="1" id="KW-0472">Membrane</keyword>
<evidence type="ECO:0000256" key="1">
    <source>
        <dbReference type="SAM" id="Phobius"/>
    </source>
</evidence>
<evidence type="ECO:0000313" key="3">
    <source>
        <dbReference type="Proteomes" id="UP000602647"/>
    </source>
</evidence>